<proteinExistence type="predicted"/>
<dbReference type="AlphaFoldDB" id="A0A1M7CZ35"/>
<name>A0A1M7CZ35_9RHOB</name>
<evidence type="ECO:0000313" key="1">
    <source>
        <dbReference type="EMBL" id="SHL72179.1"/>
    </source>
</evidence>
<keyword evidence="2" id="KW-1185">Reference proteome</keyword>
<evidence type="ECO:0000313" key="2">
    <source>
        <dbReference type="Proteomes" id="UP000322545"/>
    </source>
</evidence>
<protein>
    <recommendedName>
        <fullName evidence="3">Glyceraldehyde-3-phosphate dehydrogenase</fullName>
    </recommendedName>
</protein>
<dbReference type="EMBL" id="FRCB01000002">
    <property type="protein sequence ID" value="SHL72179.1"/>
    <property type="molecule type" value="Genomic_DNA"/>
</dbReference>
<gene>
    <name evidence="1" type="ORF">SAMN05443432_102348</name>
</gene>
<dbReference type="RefSeq" id="WP_188129883.1">
    <property type="nucleotide sequence ID" value="NZ_FRCB01000002.1"/>
</dbReference>
<accession>A0A1M7CZ35</accession>
<organism evidence="1 2">
    <name type="scientific">Roseovarius litoreus</name>
    <dbReference type="NCBI Taxonomy" id="1155722"/>
    <lineage>
        <taxon>Bacteria</taxon>
        <taxon>Pseudomonadati</taxon>
        <taxon>Pseudomonadota</taxon>
        <taxon>Alphaproteobacteria</taxon>
        <taxon>Rhodobacterales</taxon>
        <taxon>Roseobacteraceae</taxon>
        <taxon>Roseovarius</taxon>
    </lineage>
</organism>
<sequence length="47" mass="5458">MTDRIALFLGALVAALLIADYALFDWANTLFLARKMLVLIEWLAFWR</sequence>
<evidence type="ECO:0008006" key="3">
    <source>
        <dbReference type="Google" id="ProtNLM"/>
    </source>
</evidence>
<dbReference type="Proteomes" id="UP000322545">
    <property type="component" value="Unassembled WGS sequence"/>
</dbReference>
<reference evidence="1 2" key="1">
    <citation type="submission" date="2016-11" db="EMBL/GenBank/DDBJ databases">
        <authorList>
            <person name="Varghese N."/>
            <person name="Submissions S."/>
        </authorList>
    </citation>
    <scope>NUCLEOTIDE SEQUENCE [LARGE SCALE GENOMIC DNA]</scope>
    <source>
        <strain evidence="1 2">DSM 28249</strain>
    </source>
</reference>